<accession>A0A090QK17</accession>
<dbReference type="Proteomes" id="UP000029227">
    <property type="component" value="Unassembled WGS sequence"/>
</dbReference>
<reference evidence="1 2" key="1">
    <citation type="journal article" date="2014" name="Genome Announc.">
        <title>Draft Genome Sequences of Two Vibrionaceae Species, Vibrio ponticus C121 and Photobacterium aphoticum C119, Isolated as Coral Reef Microbiota.</title>
        <authorList>
            <person name="Al-saari N."/>
            <person name="Meirelles P.M."/>
            <person name="Mino S."/>
            <person name="Suda W."/>
            <person name="Oshima K."/>
            <person name="Hattori M."/>
            <person name="Ohkuma M."/>
            <person name="Thompson F.L."/>
            <person name="Gomez-Gil B."/>
            <person name="Sawabe T."/>
            <person name="Sawabe T."/>
        </authorList>
    </citation>
    <scope>NUCLEOTIDE SEQUENCE [LARGE SCALE GENOMIC DNA]</scope>
    <source>
        <strain evidence="1 2">JCM 19237</strain>
    </source>
</reference>
<evidence type="ECO:0000313" key="1">
    <source>
        <dbReference type="EMBL" id="GAL02154.1"/>
    </source>
</evidence>
<protein>
    <submittedName>
        <fullName evidence="1">Uncharacterized protein</fullName>
    </submittedName>
</protein>
<dbReference type="EMBL" id="BBMN01000001">
    <property type="protein sequence ID" value="GAL02154.1"/>
    <property type="molecule type" value="Genomic_DNA"/>
</dbReference>
<name>A0A090QK17_9GAMM</name>
<gene>
    <name evidence="1" type="ORF">JCM19237_5047</name>
</gene>
<sequence>MSGISLNNVTVIDQKAIKKTGIFSQNTATSCPNLLKTT</sequence>
<organism evidence="1 2">
    <name type="scientific">Photobacterium aphoticum</name>
    <dbReference type="NCBI Taxonomy" id="754436"/>
    <lineage>
        <taxon>Bacteria</taxon>
        <taxon>Pseudomonadati</taxon>
        <taxon>Pseudomonadota</taxon>
        <taxon>Gammaproteobacteria</taxon>
        <taxon>Vibrionales</taxon>
        <taxon>Vibrionaceae</taxon>
        <taxon>Photobacterium</taxon>
    </lineage>
</organism>
<evidence type="ECO:0000313" key="2">
    <source>
        <dbReference type="Proteomes" id="UP000029227"/>
    </source>
</evidence>
<dbReference type="AlphaFoldDB" id="A0A090QK17"/>
<proteinExistence type="predicted"/>
<dbReference type="STRING" id="754436.JCM19237_5047"/>
<comment type="caution">
    <text evidence="1">The sequence shown here is derived from an EMBL/GenBank/DDBJ whole genome shotgun (WGS) entry which is preliminary data.</text>
</comment>